<evidence type="ECO:0000259" key="8">
    <source>
        <dbReference type="Pfam" id="PF00884"/>
    </source>
</evidence>
<dbReference type="EnsemblMetazoa" id="BGLB001437-RD">
    <property type="protein sequence ID" value="BGLB001437-PD"/>
    <property type="gene ID" value="BGLB001437"/>
</dbReference>
<evidence type="ECO:0000256" key="2">
    <source>
        <dbReference type="ARBA" id="ARBA00008779"/>
    </source>
</evidence>
<evidence type="ECO:0000256" key="4">
    <source>
        <dbReference type="ARBA" id="ARBA00022801"/>
    </source>
</evidence>
<evidence type="ECO:0000256" key="5">
    <source>
        <dbReference type="ARBA" id="ARBA00023180"/>
    </source>
</evidence>
<dbReference type="InterPro" id="IPR024607">
    <property type="entry name" value="Sulfatase_CS"/>
</dbReference>
<reference evidence="9" key="2">
    <citation type="submission" date="2013-03" db="EMBL/GenBank/DDBJ databases">
        <title>Sequence assembly of the Biomphalaria glabrata genome version 4.3.</title>
        <authorList>
            <person name="Warren W."/>
            <person name="Wilson R.K."/>
            <person name="Hillier L.W."/>
            <person name="Minx P."/>
        </authorList>
    </citation>
    <scope>NUCLEOTIDE SEQUENCE</scope>
    <source>
        <strain evidence="9">BB02</strain>
    </source>
</reference>
<accession>A0A2C9JEH4</accession>
<dbReference type="InterPro" id="IPR017850">
    <property type="entry name" value="Alkaline_phosphatase_core_sf"/>
</dbReference>
<dbReference type="EnsemblMetazoa" id="BGLB001437-RB">
    <property type="protein sequence ID" value="BGLB001437-PB"/>
    <property type="gene ID" value="BGLB001437"/>
</dbReference>
<feature type="chain" id="PRO_5014284863" description="Sulfatase N-terminal domain-containing protein" evidence="7">
    <location>
        <begin position="19"/>
        <end position="599"/>
    </location>
</feature>
<keyword evidence="6" id="KW-0472">Membrane</keyword>
<keyword evidence="6" id="KW-0812">Transmembrane</keyword>
<dbReference type="GO" id="GO:0016250">
    <property type="term" value="F:N-sulfoglucosamine sulfohydrolase activity"/>
    <property type="evidence" value="ECO:0007669"/>
    <property type="project" value="TreeGrafter"/>
</dbReference>
<dbReference type="AlphaFoldDB" id="A0A2C9JEH4"/>
<keyword evidence="5" id="KW-0325">Glycoprotein</keyword>
<comment type="cofactor">
    <cofactor evidence="1">
        <name>Ca(2+)</name>
        <dbReference type="ChEBI" id="CHEBI:29108"/>
    </cofactor>
</comment>
<dbReference type="GO" id="GO:0006027">
    <property type="term" value="P:glycosaminoglycan catabolic process"/>
    <property type="evidence" value="ECO:0007669"/>
    <property type="project" value="TreeGrafter"/>
</dbReference>
<protein>
    <recommendedName>
        <fullName evidence="8">Sulfatase N-terminal domain-containing protein</fullName>
    </recommendedName>
</protein>
<evidence type="ECO:0000256" key="7">
    <source>
        <dbReference type="SAM" id="SignalP"/>
    </source>
</evidence>
<keyword evidence="4" id="KW-0378">Hydrolase</keyword>
<dbReference type="VEuPathDB" id="VectorBase:BGLAX_031053"/>
<evidence type="ECO:0000313" key="10">
    <source>
        <dbReference type="Proteomes" id="UP000076420"/>
    </source>
</evidence>
<dbReference type="SMR" id="A0A2C9JEH4"/>
<name>A0A2C9JEH4_BIOGL</name>
<organism evidence="9 10">
    <name type="scientific">Biomphalaria glabrata</name>
    <name type="common">Bloodfluke planorb</name>
    <name type="synonym">Freshwater snail</name>
    <dbReference type="NCBI Taxonomy" id="6526"/>
    <lineage>
        <taxon>Eukaryota</taxon>
        <taxon>Metazoa</taxon>
        <taxon>Spiralia</taxon>
        <taxon>Lophotrochozoa</taxon>
        <taxon>Mollusca</taxon>
        <taxon>Gastropoda</taxon>
        <taxon>Heterobranchia</taxon>
        <taxon>Euthyneura</taxon>
        <taxon>Panpulmonata</taxon>
        <taxon>Hygrophila</taxon>
        <taxon>Lymnaeoidea</taxon>
        <taxon>Planorbidae</taxon>
        <taxon>Biomphalaria</taxon>
    </lineage>
</organism>
<dbReference type="EnsemblMetazoa" id="BGLB001437-RC">
    <property type="protein sequence ID" value="BGLB001437-PC"/>
    <property type="gene ID" value="BGLB001437"/>
</dbReference>
<evidence type="ECO:0000256" key="1">
    <source>
        <dbReference type="ARBA" id="ARBA00001913"/>
    </source>
</evidence>
<reference evidence="9" key="3">
    <citation type="submission" date="2020-05" db="UniProtKB">
        <authorList>
            <consortium name="EnsemblMetazoa"/>
        </authorList>
    </citation>
    <scope>IDENTIFICATION</scope>
    <source>
        <strain evidence="9">BB02</strain>
    </source>
</reference>
<keyword evidence="3 7" id="KW-0732">Signal</keyword>
<dbReference type="Pfam" id="PF00884">
    <property type="entry name" value="Sulfatase"/>
    <property type="match status" value="1"/>
</dbReference>
<dbReference type="GO" id="GO:0030200">
    <property type="term" value="P:heparan sulfate proteoglycan catabolic process"/>
    <property type="evidence" value="ECO:0007669"/>
    <property type="project" value="TreeGrafter"/>
</dbReference>
<feature type="transmembrane region" description="Helical" evidence="6">
    <location>
        <begin position="568"/>
        <end position="587"/>
    </location>
</feature>
<dbReference type="Proteomes" id="UP000076420">
    <property type="component" value="Unassembled WGS sequence"/>
</dbReference>
<dbReference type="VEuPathDB" id="VectorBase:BGLB001437"/>
<dbReference type="PANTHER" id="PTHR43108:SF6">
    <property type="entry name" value="N-SULPHOGLUCOSAMINE SULPHOHYDROLASE"/>
    <property type="match status" value="1"/>
</dbReference>
<reference evidence="9" key="1">
    <citation type="journal article" date="2004" name="J. Parasitol.">
        <title>The mitochondrial genome of Biomphalaria glabrata (Gastropoda: Basommatophora), intermediate host of Schistosoma mansoni.</title>
        <authorList>
            <person name="DeJong R.J."/>
            <person name="Emery A.M."/>
            <person name="Adema C.M."/>
        </authorList>
    </citation>
    <scope>NUCLEOTIDE SEQUENCE</scope>
    <source>
        <strain evidence="9">BB02</strain>
    </source>
</reference>
<evidence type="ECO:0000256" key="6">
    <source>
        <dbReference type="SAM" id="Phobius"/>
    </source>
</evidence>
<dbReference type="STRING" id="6526.A0A2C9JEH4"/>
<feature type="signal peptide" evidence="7">
    <location>
        <begin position="1"/>
        <end position="18"/>
    </location>
</feature>
<dbReference type="PANTHER" id="PTHR43108">
    <property type="entry name" value="N-ACETYLGLUCOSAMINE-6-SULFATASE FAMILY MEMBER"/>
    <property type="match status" value="1"/>
</dbReference>
<dbReference type="InterPro" id="IPR000917">
    <property type="entry name" value="Sulfatase_N"/>
</dbReference>
<dbReference type="Gene3D" id="3.40.720.10">
    <property type="entry name" value="Alkaline Phosphatase, subunit A"/>
    <property type="match status" value="1"/>
</dbReference>
<gene>
    <name evidence="9" type="primary">106055120</name>
</gene>
<proteinExistence type="inferred from homology"/>
<dbReference type="CDD" id="cd16027">
    <property type="entry name" value="SGSH"/>
    <property type="match status" value="1"/>
</dbReference>
<evidence type="ECO:0000256" key="3">
    <source>
        <dbReference type="ARBA" id="ARBA00022729"/>
    </source>
</evidence>
<keyword evidence="6" id="KW-1133">Transmembrane helix</keyword>
<evidence type="ECO:0000313" key="9">
    <source>
        <dbReference type="EnsemblMetazoa" id="BGLB001437-PD"/>
    </source>
</evidence>
<dbReference type="KEGG" id="bgt:106055120"/>
<comment type="similarity">
    <text evidence="2">Belongs to the sulfatase family.</text>
</comment>
<feature type="domain" description="Sulfatase N-terminal" evidence="8">
    <location>
        <begin position="21"/>
        <end position="326"/>
    </location>
</feature>
<sequence>MLRLIVVLSWLCVLLAVGKKRNVLLFVGDDAGFETQVYNNSVCKTPGLMALAQRGIIYQNAFTSVSSCSPSRSSILTGLPQHQNGMFGLHNGVHNFNSFDGIQSLPVLLQKAGIRTGIIGKKHVGPESVYTFDFAVTEEQVSVNKAGRNITFMKEMVAQFFRNVSQDQPFFLYIAFHDPHRCGSTNPEFGQFCEKYGNGQAGMGIIPDWKPTLYSPDEVIVPYFVPDTPAARQDIAAQYTSVDRMDQGIQLIMKELENQGHLNDTLVMFTSDNGIPFPNGRTNVYNSGIAVPFILSSPEDTSSWGKTNDSLMTLLDVVPTILDWFNLSYPNYTLEGNAVTLTGTSLLPTTSASDNFTTDVDTGNILQKKLTSRLERDFVFASHSLHEITMYYPMRSLRSSRFHLIHNINFKMPFPIDQDFFVSPTFQDILNRTRYNLPLHWFKTLKEYYYREQWELYDLAQDPKETVNVAKMEQYSIVLTTLQMYLNQWLNVTSDPWICAPNGVLEFQGVYKNSPQCLSLENLLGDGELAVMRSKGISLMRDTAEEQVVFYPSEYVYMRYTVTETPHVVYVLCVCSALTTLLLVLIYKRKQKYYYLNIF</sequence>
<dbReference type="SUPFAM" id="SSF53649">
    <property type="entry name" value="Alkaline phosphatase-like"/>
    <property type="match status" value="1"/>
</dbReference>
<dbReference type="OrthoDB" id="10012954at2759"/>
<dbReference type="PROSITE" id="PS00523">
    <property type="entry name" value="SULFATASE_1"/>
    <property type="match status" value="1"/>
</dbReference>